<dbReference type="EMBL" id="VBAI01000076">
    <property type="protein sequence ID" value="TMJ11149.1"/>
    <property type="molecule type" value="Genomic_DNA"/>
</dbReference>
<feature type="site" description="Interaction with DNA" evidence="10">
    <location>
        <position position="192"/>
    </location>
</feature>
<evidence type="ECO:0000259" key="12">
    <source>
        <dbReference type="PROSITE" id="PS50880"/>
    </source>
</evidence>
<dbReference type="EC" id="5.6.2.1" evidence="10"/>
<dbReference type="AlphaFoldDB" id="A0A537LT08"/>
<dbReference type="Gene3D" id="3.30.65.10">
    <property type="entry name" value="Bacterial Topoisomerase I, domain 1"/>
    <property type="match status" value="2"/>
</dbReference>
<sequence>MNKPRAGKEQARAAGAAARPAIPAPQAPSSEIAPPRKRARPASGDGKVTRAGRARALVVVESPTKARTLKKFLDRRYDVVASMGHVKDLPRSRLGVDVANGFAPRYIVIKGKAPILKELKEAAKQASSVYMATDPDREGEAISWHLSDALRAVNPAIKRIEFHEITKEAVQHALARPRDIDLNLVNAQQARRILDRLVGYKLSPLLWRKVRGGLSAGRVQSVAVRLVVDREKEIEAFVPQEYWSIPAQLRKARQPFIARLVGRDGVRYGAPTDEGATVIRTRDQADAIVASLRGVPFTVGEVRRKDQFRHPSPPFTTSTLQQEANHRLGYSAARTMNVAQQLYEGVDLGAEGTVGLITYMRTDSVRVAESAQREAQEYVKKAFGASYLPDAPRVYRSRRSAQDAHEAIRPTSVQRTPDRVKPYLRSDQFKVYKLIWERFLSSQMASAVMDTLSVDIAAGAYQFRATGSRVKFPGFLAVYRDLPENGEGQEGWLPDLTAGETLEVVALDPQQHFTQPPPRYTEASLVRALEERGIGRPSTYAPTIETIKRRGYVKPINRRLHPTDLGKLVNDLLVEHFGDVMDYDFTAAMEEELDNVEEGRLDWQKVVGDFWTPFEHDLVAAEQKIVQVETPVVEIGEACRQCGRPLVRKFGRFGEFIACSGYPECRYTRPLGIGVPCPRCKVGEVVERRSRRGRGFFGCSTYPACTFTSWDRPTDRLCPRCQTSVLGTHQTTRRTTLRCLDKACGYTEVVPAAADEPRAPAEDRPAP</sequence>
<dbReference type="InterPro" id="IPR013498">
    <property type="entry name" value="Topo_IA_Znf"/>
</dbReference>
<protein>
    <recommendedName>
        <fullName evidence="10">DNA topoisomerase 1</fullName>
        <ecNumber evidence="10">5.6.2.1</ecNumber>
    </recommendedName>
    <alternativeName>
        <fullName evidence="10">DNA topoisomerase I</fullName>
    </alternativeName>
</protein>
<dbReference type="NCBIfam" id="TIGR01051">
    <property type="entry name" value="topA_bact"/>
    <property type="match status" value="1"/>
</dbReference>
<dbReference type="PROSITE" id="PS50880">
    <property type="entry name" value="TOPRIM"/>
    <property type="match status" value="1"/>
</dbReference>
<evidence type="ECO:0000256" key="11">
    <source>
        <dbReference type="SAM" id="MobiDB-lite"/>
    </source>
</evidence>
<dbReference type="SMART" id="SM00436">
    <property type="entry name" value="TOP1Bc"/>
    <property type="match status" value="1"/>
</dbReference>
<dbReference type="InterPro" id="IPR000380">
    <property type="entry name" value="Topo_IA"/>
</dbReference>
<keyword evidence="3" id="KW-0479">Metal-binding</keyword>
<keyword evidence="6" id="KW-0460">Magnesium</keyword>
<evidence type="ECO:0000313" key="14">
    <source>
        <dbReference type="EMBL" id="TMJ11149.1"/>
    </source>
</evidence>
<comment type="similarity">
    <text evidence="2 10">Belongs to the type IA topoisomerase family.</text>
</comment>
<evidence type="ECO:0000256" key="4">
    <source>
        <dbReference type="ARBA" id="ARBA00022771"/>
    </source>
</evidence>
<dbReference type="GO" id="GO:0008270">
    <property type="term" value="F:zinc ion binding"/>
    <property type="evidence" value="ECO:0007669"/>
    <property type="project" value="UniProtKB-KW"/>
</dbReference>
<name>A0A537LT08_9BACT</name>
<evidence type="ECO:0000256" key="5">
    <source>
        <dbReference type="ARBA" id="ARBA00022833"/>
    </source>
</evidence>
<dbReference type="Gene3D" id="1.10.290.10">
    <property type="entry name" value="Topoisomerase I, domain 4"/>
    <property type="match status" value="1"/>
</dbReference>
<comment type="subunit">
    <text evidence="10">Monomer.</text>
</comment>
<feature type="active site" description="O-(5'-phospho-DNA)-tyrosine intermediate" evidence="10">
    <location>
        <position position="359"/>
    </location>
</feature>
<evidence type="ECO:0000259" key="13">
    <source>
        <dbReference type="PROSITE" id="PS52039"/>
    </source>
</evidence>
<dbReference type="InterPro" id="IPR003601">
    <property type="entry name" value="Topo_IA_2"/>
</dbReference>
<comment type="function">
    <text evidence="10">Releases the supercoiling and torsional tension of DNA, which is introduced during the DNA replication and transcription, by transiently cleaving and rejoining one strand of the DNA duplex. Introduces a single-strand break via transesterification at a target site in duplex DNA. The scissile phosphodiester is attacked by the catalytic tyrosine of the enzyme, resulting in the formation of a DNA-(5'-phosphotyrosyl)-enzyme intermediate and the expulsion of a 3'-OH DNA strand. The free DNA strand then undergoes passage around the unbroken strand, thus removing DNA supercoils. Finally, in the religation step, the DNA 3'-OH attacks the covalent intermediate to expel the active-site tyrosine and restore the DNA phosphodiester backbone.</text>
</comment>
<feature type="site" description="Interaction with DNA" evidence="10">
    <location>
        <position position="191"/>
    </location>
</feature>
<evidence type="ECO:0000256" key="2">
    <source>
        <dbReference type="ARBA" id="ARBA00009446"/>
    </source>
</evidence>
<dbReference type="InterPro" id="IPR003602">
    <property type="entry name" value="Topo_IA_DNA-bd_dom"/>
</dbReference>
<dbReference type="PANTHER" id="PTHR42785:SF1">
    <property type="entry name" value="DNA TOPOISOMERASE"/>
    <property type="match status" value="1"/>
</dbReference>
<dbReference type="InterPro" id="IPR013826">
    <property type="entry name" value="Topo_IA_cen_sub3"/>
</dbReference>
<feature type="domain" description="Topo IA-type catalytic" evidence="13">
    <location>
        <begin position="181"/>
        <end position="619"/>
    </location>
</feature>
<feature type="compositionally biased region" description="Low complexity" evidence="11">
    <location>
        <begin position="12"/>
        <end position="21"/>
    </location>
</feature>
<dbReference type="Proteomes" id="UP000315217">
    <property type="component" value="Unassembled WGS sequence"/>
</dbReference>
<dbReference type="InterPro" id="IPR028612">
    <property type="entry name" value="Topoisom_1_IA"/>
</dbReference>
<keyword evidence="5" id="KW-0862">Zinc</keyword>
<evidence type="ECO:0000256" key="9">
    <source>
        <dbReference type="ARBA" id="ARBA00023235"/>
    </source>
</evidence>
<dbReference type="GO" id="GO:0003917">
    <property type="term" value="F:DNA topoisomerase type I (single strand cut, ATP-independent) activity"/>
    <property type="evidence" value="ECO:0007669"/>
    <property type="project" value="UniProtKB-UniRule"/>
</dbReference>
<dbReference type="SUPFAM" id="SSF57783">
    <property type="entry name" value="Zinc beta-ribbon"/>
    <property type="match status" value="1"/>
</dbReference>
<dbReference type="InterPro" id="IPR005733">
    <property type="entry name" value="TopoI_bac-type"/>
</dbReference>
<feature type="site" description="Interaction with DNA" evidence="10">
    <location>
        <position position="550"/>
    </location>
</feature>
<evidence type="ECO:0000256" key="7">
    <source>
        <dbReference type="ARBA" id="ARBA00023029"/>
    </source>
</evidence>
<keyword evidence="4" id="KW-0863">Zinc-finger</keyword>
<dbReference type="Gene3D" id="1.10.460.10">
    <property type="entry name" value="Topoisomerase I, domain 2"/>
    <property type="match status" value="1"/>
</dbReference>
<evidence type="ECO:0000256" key="8">
    <source>
        <dbReference type="ARBA" id="ARBA00023125"/>
    </source>
</evidence>
<dbReference type="HAMAP" id="MF_00952">
    <property type="entry name" value="Topoisom_1_prok"/>
    <property type="match status" value="1"/>
</dbReference>
<dbReference type="InterPro" id="IPR013497">
    <property type="entry name" value="Topo_IA_cen"/>
</dbReference>
<gene>
    <name evidence="10 14" type="primary">topA</name>
    <name evidence="14" type="ORF">E6G98_05705</name>
</gene>
<dbReference type="SMART" id="SM00437">
    <property type="entry name" value="TOP1Ac"/>
    <property type="match status" value="1"/>
</dbReference>
<evidence type="ECO:0000256" key="10">
    <source>
        <dbReference type="HAMAP-Rule" id="MF_00952"/>
    </source>
</evidence>
<dbReference type="GO" id="GO:0005694">
    <property type="term" value="C:chromosome"/>
    <property type="evidence" value="ECO:0007669"/>
    <property type="project" value="InterPro"/>
</dbReference>
<dbReference type="GO" id="GO:0006265">
    <property type="term" value="P:DNA topological change"/>
    <property type="evidence" value="ECO:0007669"/>
    <property type="project" value="UniProtKB-UniRule"/>
</dbReference>
<keyword evidence="8 10" id="KW-0238">DNA-binding</keyword>
<feature type="domain" description="Toprim" evidence="12">
    <location>
        <begin position="55"/>
        <end position="165"/>
    </location>
</feature>
<reference evidence="14 15" key="1">
    <citation type="journal article" date="2019" name="Nat. Microbiol.">
        <title>Mediterranean grassland soil C-N compound turnover is dependent on rainfall and depth, and is mediated by genomically divergent microorganisms.</title>
        <authorList>
            <person name="Diamond S."/>
            <person name="Andeer P.F."/>
            <person name="Li Z."/>
            <person name="Crits-Christoph A."/>
            <person name="Burstein D."/>
            <person name="Anantharaman K."/>
            <person name="Lane K.R."/>
            <person name="Thomas B.C."/>
            <person name="Pan C."/>
            <person name="Northen T.R."/>
            <person name="Banfield J.F."/>
        </authorList>
    </citation>
    <scope>NUCLEOTIDE SEQUENCE [LARGE SCALE GENOMIC DNA]</scope>
    <source>
        <strain evidence="14">NP_1</strain>
    </source>
</reference>
<evidence type="ECO:0000256" key="3">
    <source>
        <dbReference type="ARBA" id="ARBA00022723"/>
    </source>
</evidence>
<evidence type="ECO:0000256" key="1">
    <source>
        <dbReference type="ARBA" id="ARBA00000213"/>
    </source>
</evidence>
<dbReference type="SMART" id="SM00493">
    <property type="entry name" value="TOPRIM"/>
    <property type="match status" value="1"/>
</dbReference>
<dbReference type="Gene3D" id="2.70.20.10">
    <property type="entry name" value="Topoisomerase I, domain 3"/>
    <property type="match status" value="1"/>
</dbReference>
<dbReference type="InterPro" id="IPR023405">
    <property type="entry name" value="Topo_IA_core_domain"/>
</dbReference>
<feature type="region of interest" description="Interaction with DNA" evidence="10">
    <location>
        <begin position="215"/>
        <end position="220"/>
    </location>
</feature>
<organism evidence="14 15">
    <name type="scientific">Candidatus Segetimicrobium genomatis</name>
    <dbReference type="NCBI Taxonomy" id="2569760"/>
    <lineage>
        <taxon>Bacteria</taxon>
        <taxon>Bacillati</taxon>
        <taxon>Candidatus Sysuimicrobiota</taxon>
        <taxon>Candidatus Sysuimicrobiia</taxon>
        <taxon>Candidatus Sysuimicrobiales</taxon>
        <taxon>Candidatus Segetimicrobiaceae</taxon>
        <taxon>Candidatus Segetimicrobium</taxon>
    </lineage>
</organism>
<dbReference type="SUPFAM" id="SSF56712">
    <property type="entry name" value="Prokaryotic type I DNA topoisomerase"/>
    <property type="match status" value="1"/>
</dbReference>
<feature type="site" description="Interaction with DNA" evidence="10">
    <location>
        <position position="200"/>
    </location>
</feature>
<comment type="catalytic activity">
    <reaction evidence="1 10">
        <text>ATP-independent breakage of single-stranded DNA, followed by passage and rejoining.</text>
        <dbReference type="EC" id="5.6.2.1"/>
    </reaction>
</comment>
<keyword evidence="9 10" id="KW-0413">Isomerase</keyword>
<dbReference type="Pfam" id="PF01131">
    <property type="entry name" value="Topoisom_bac"/>
    <property type="match status" value="1"/>
</dbReference>
<dbReference type="InterPro" id="IPR006171">
    <property type="entry name" value="TOPRIM_dom"/>
</dbReference>
<dbReference type="Gene3D" id="3.40.50.140">
    <property type="match status" value="1"/>
</dbReference>
<feature type="site" description="Interaction with DNA" evidence="10">
    <location>
        <position position="207"/>
    </location>
</feature>
<dbReference type="InterPro" id="IPR013825">
    <property type="entry name" value="Topo_IA_cen_sub2"/>
</dbReference>
<keyword evidence="7 10" id="KW-0799">Topoisomerase</keyword>
<dbReference type="CDD" id="cd00186">
    <property type="entry name" value="TOP1Ac"/>
    <property type="match status" value="1"/>
</dbReference>
<evidence type="ECO:0000313" key="15">
    <source>
        <dbReference type="Proteomes" id="UP000315217"/>
    </source>
</evidence>
<dbReference type="InterPro" id="IPR034149">
    <property type="entry name" value="TOPRIM_TopoI"/>
</dbReference>
<feature type="site" description="Interaction with DNA" evidence="10">
    <location>
        <position position="195"/>
    </location>
</feature>
<feature type="site" description="Interaction with DNA" evidence="10">
    <location>
        <position position="85"/>
    </location>
</feature>
<feature type="site" description="Interaction with DNA" evidence="10">
    <location>
        <position position="361"/>
    </location>
</feature>
<evidence type="ECO:0000256" key="6">
    <source>
        <dbReference type="ARBA" id="ARBA00022842"/>
    </source>
</evidence>
<dbReference type="InterPro" id="IPR023406">
    <property type="entry name" value="Topo_IA_AS"/>
</dbReference>
<proteinExistence type="inferred from homology"/>
<dbReference type="PANTHER" id="PTHR42785">
    <property type="entry name" value="DNA TOPOISOMERASE, TYPE IA, CORE"/>
    <property type="match status" value="1"/>
</dbReference>
<dbReference type="Pfam" id="PF01751">
    <property type="entry name" value="Toprim"/>
    <property type="match status" value="1"/>
</dbReference>
<comment type="caution">
    <text evidence="14">The sequence shown here is derived from an EMBL/GenBank/DDBJ whole genome shotgun (WGS) entry which is preliminary data.</text>
</comment>
<accession>A0A537LT08</accession>
<dbReference type="GO" id="GO:0003677">
    <property type="term" value="F:DNA binding"/>
    <property type="evidence" value="ECO:0007669"/>
    <property type="project" value="UniProtKB-KW"/>
</dbReference>
<dbReference type="PROSITE" id="PS00396">
    <property type="entry name" value="TOPO_IA_1"/>
    <property type="match status" value="1"/>
</dbReference>
<dbReference type="Pfam" id="PF01396">
    <property type="entry name" value="Zn_ribbon_Top1"/>
    <property type="match status" value="2"/>
</dbReference>
<dbReference type="PROSITE" id="PS52039">
    <property type="entry name" value="TOPO_IA_2"/>
    <property type="match status" value="1"/>
</dbReference>
<dbReference type="PRINTS" id="PR00417">
    <property type="entry name" value="PRTPISMRASEI"/>
</dbReference>
<dbReference type="CDD" id="cd03363">
    <property type="entry name" value="TOPRIM_TopoIA_TopoI"/>
    <property type="match status" value="1"/>
</dbReference>
<feature type="region of interest" description="Disordered" evidence="11">
    <location>
        <begin position="1"/>
        <end position="51"/>
    </location>
</feature>
<dbReference type="InterPro" id="IPR013824">
    <property type="entry name" value="Topo_IA_cen_sub1"/>
</dbReference>
<feature type="compositionally biased region" description="Basic and acidic residues" evidence="11">
    <location>
        <begin position="1"/>
        <end position="11"/>
    </location>
</feature>